<keyword evidence="4" id="KW-0119">Carbohydrate metabolism</keyword>
<evidence type="ECO:0000256" key="5">
    <source>
        <dbReference type="SAM" id="SignalP"/>
    </source>
</evidence>
<dbReference type="SMART" id="SM00636">
    <property type="entry name" value="Glyco_18"/>
    <property type="match status" value="1"/>
</dbReference>
<evidence type="ECO:0000313" key="8">
    <source>
        <dbReference type="Proteomes" id="UP001595724"/>
    </source>
</evidence>
<keyword evidence="8" id="KW-1185">Reference proteome</keyword>
<dbReference type="Pfam" id="PF00704">
    <property type="entry name" value="Glyco_hydro_18"/>
    <property type="match status" value="1"/>
</dbReference>
<name>A0ABV7UY00_9GAMM</name>
<dbReference type="PANTHER" id="PTHR11177:SF317">
    <property type="entry name" value="CHITINASE 12-RELATED"/>
    <property type="match status" value="1"/>
</dbReference>
<dbReference type="SUPFAM" id="SSF54556">
    <property type="entry name" value="Chitinase insertion domain"/>
    <property type="match status" value="1"/>
</dbReference>
<dbReference type="RefSeq" id="WP_386712553.1">
    <property type="nucleotide sequence ID" value="NZ_JBHRYF010000014.1"/>
</dbReference>
<dbReference type="InterPro" id="IPR001223">
    <property type="entry name" value="Glyco_hydro18_cat"/>
</dbReference>
<feature type="chain" id="PRO_5047067099" description="chitinase" evidence="5">
    <location>
        <begin position="27"/>
        <end position="368"/>
    </location>
</feature>
<dbReference type="GO" id="GO:0016787">
    <property type="term" value="F:hydrolase activity"/>
    <property type="evidence" value="ECO:0007669"/>
    <property type="project" value="UniProtKB-KW"/>
</dbReference>
<keyword evidence="3" id="KW-0146">Chitin degradation</keyword>
<dbReference type="InterPro" id="IPR017853">
    <property type="entry name" value="GH"/>
</dbReference>
<organism evidence="7 8">
    <name type="scientific">Luteimonas notoginsengisoli</name>
    <dbReference type="NCBI Taxonomy" id="1578200"/>
    <lineage>
        <taxon>Bacteria</taxon>
        <taxon>Pseudomonadati</taxon>
        <taxon>Pseudomonadota</taxon>
        <taxon>Gammaproteobacteria</taxon>
        <taxon>Lysobacterales</taxon>
        <taxon>Lysobacteraceae</taxon>
        <taxon>Luteimonas</taxon>
    </lineage>
</organism>
<evidence type="ECO:0000256" key="4">
    <source>
        <dbReference type="ARBA" id="ARBA00023326"/>
    </source>
</evidence>
<keyword evidence="4" id="KW-0624">Polysaccharide degradation</keyword>
<evidence type="ECO:0000313" key="7">
    <source>
        <dbReference type="EMBL" id="MFC3661332.1"/>
    </source>
</evidence>
<evidence type="ECO:0000256" key="2">
    <source>
        <dbReference type="ARBA" id="ARBA00012729"/>
    </source>
</evidence>
<dbReference type="InterPro" id="IPR050314">
    <property type="entry name" value="Glycosyl_Hydrlase_18"/>
</dbReference>
<evidence type="ECO:0000256" key="3">
    <source>
        <dbReference type="ARBA" id="ARBA00023024"/>
    </source>
</evidence>
<keyword evidence="5" id="KW-0732">Signal</keyword>
<gene>
    <name evidence="7" type="ORF">ACFOM9_14815</name>
</gene>
<comment type="caution">
    <text evidence="7">The sequence shown here is derived from an EMBL/GenBank/DDBJ whole genome shotgun (WGS) entry which is preliminary data.</text>
</comment>
<dbReference type="SUPFAM" id="SSF51445">
    <property type="entry name" value="(Trans)glycosidases"/>
    <property type="match status" value="1"/>
</dbReference>
<keyword evidence="7" id="KW-0378">Hydrolase</keyword>
<dbReference type="EMBL" id="JBHRYF010000014">
    <property type="protein sequence ID" value="MFC3661332.1"/>
    <property type="molecule type" value="Genomic_DNA"/>
</dbReference>
<sequence>MESLSRHFVIGLFAILVSACTAAAHAASPYRVVGYATDWTTQQAAALENIDALIFAFAKVEGNDVALPGDAPERLAKLVALKRAKPALQVVIAVGGWGAGGFSEAAATAQGREAFARSAAQLVKAHGADGIDVDWEYPGRSDAGIAASAADRANFTALLKALRAALDASAGEERHYTLSIAAAEGSFAEGIDIAAVEPYLDWFNLMTYDFVNSTTPTTGHHAGVYPSSLAPSGARSVDGAVREYLAAGVPSRKLLIGAAFYGREFGEVTPSHDGLYQRYERYVTEHSWPEIKRDYLGRNGFVQHHDAKAQASWSWNARTRSFVTYDDPASIAAKAAYVKAHGLGGIMYWEQRHDPEGELVEAVRSGLR</sequence>
<feature type="signal peptide" evidence="5">
    <location>
        <begin position="1"/>
        <end position="26"/>
    </location>
</feature>
<dbReference type="Proteomes" id="UP001595724">
    <property type="component" value="Unassembled WGS sequence"/>
</dbReference>
<dbReference type="InterPro" id="IPR011583">
    <property type="entry name" value="Chitinase_II/V-like_cat"/>
</dbReference>
<dbReference type="Gene3D" id="3.10.50.10">
    <property type="match status" value="1"/>
</dbReference>
<feature type="domain" description="GH18" evidence="6">
    <location>
        <begin position="30"/>
        <end position="368"/>
    </location>
</feature>
<dbReference type="PROSITE" id="PS51910">
    <property type="entry name" value="GH18_2"/>
    <property type="match status" value="1"/>
</dbReference>
<comment type="catalytic activity">
    <reaction evidence="1">
        <text>Random endo-hydrolysis of N-acetyl-beta-D-glucosaminide (1-&gt;4)-beta-linkages in chitin and chitodextrins.</text>
        <dbReference type="EC" id="3.2.1.14"/>
    </reaction>
</comment>
<dbReference type="EC" id="3.2.1.14" evidence="2"/>
<dbReference type="PANTHER" id="PTHR11177">
    <property type="entry name" value="CHITINASE"/>
    <property type="match status" value="1"/>
</dbReference>
<proteinExistence type="predicted"/>
<dbReference type="InterPro" id="IPR029070">
    <property type="entry name" value="Chitinase_insertion_sf"/>
</dbReference>
<dbReference type="PROSITE" id="PS51257">
    <property type="entry name" value="PROKAR_LIPOPROTEIN"/>
    <property type="match status" value="1"/>
</dbReference>
<accession>A0ABV7UY00</accession>
<evidence type="ECO:0000259" key="6">
    <source>
        <dbReference type="PROSITE" id="PS51910"/>
    </source>
</evidence>
<dbReference type="Gene3D" id="3.20.20.80">
    <property type="entry name" value="Glycosidases"/>
    <property type="match status" value="1"/>
</dbReference>
<protein>
    <recommendedName>
        <fullName evidence="2">chitinase</fullName>
        <ecNumber evidence="2">3.2.1.14</ecNumber>
    </recommendedName>
</protein>
<evidence type="ECO:0000256" key="1">
    <source>
        <dbReference type="ARBA" id="ARBA00000822"/>
    </source>
</evidence>
<reference evidence="8" key="1">
    <citation type="journal article" date="2019" name="Int. J. Syst. Evol. Microbiol.">
        <title>The Global Catalogue of Microorganisms (GCM) 10K type strain sequencing project: providing services to taxonomists for standard genome sequencing and annotation.</title>
        <authorList>
            <consortium name="The Broad Institute Genomics Platform"/>
            <consortium name="The Broad Institute Genome Sequencing Center for Infectious Disease"/>
            <person name="Wu L."/>
            <person name="Ma J."/>
        </authorList>
    </citation>
    <scope>NUCLEOTIDE SEQUENCE [LARGE SCALE GENOMIC DNA]</scope>
    <source>
        <strain evidence="8">KCTC 42211</strain>
    </source>
</reference>